<accession>A0ACC2WEY9</accession>
<proteinExistence type="predicted"/>
<name>A0ACC2WEY9_9TREE</name>
<gene>
    <name evidence="1" type="ORF">QFC19_001984</name>
</gene>
<keyword evidence="2" id="KW-1185">Reference proteome</keyword>
<comment type="caution">
    <text evidence="1">The sequence shown here is derived from an EMBL/GenBank/DDBJ whole genome shotgun (WGS) entry which is preliminary data.</text>
</comment>
<reference evidence="1" key="1">
    <citation type="submission" date="2023-04" db="EMBL/GenBank/DDBJ databases">
        <title>Draft Genome sequencing of Naganishia species isolated from polar environments using Oxford Nanopore Technology.</title>
        <authorList>
            <person name="Leo P."/>
            <person name="Venkateswaran K."/>
        </authorList>
    </citation>
    <scope>NUCLEOTIDE SEQUENCE</scope>
    <source>
        <strain evidence="1">MNA-CCFEE 5261</strain>
    </source>
</reference>
<protein>
    <submittedName>
        <fullName evidence="1">Uncharacterized protein</fullName>
    </submittedName>
</protein>
<evidence type="ECO:0000313" key="1">
    <source>
        <dbReference type="EMBL" id="KAJ9109754.1"/>
    </source>
</evidence>
<sequence>MELNLISQSSGLLLLCRAVENALSLFESELDAKDQDGKLSGCPHCAGIAIKQEWTNNMVDSILDFENMLKVNIVGTFVINAHIADAINAQYPKAEGERFFVTDDERGIIVNFASVAGHDLYAR</sequence>
<evidence type="ECO:0000313" key="2">
    <source>
        <dbReference type="Proteomes" id="UP001241377"/>
    </source>
</evidence>
<dbReference type="EMBL" id="JASBWR010000016">
    <property type="protein sequence ID" value="KAJ9109754.1"/>
    <property type="molecule type" value="Genomic_DNA"/>
</dbReference>
<dbReference type="Proteomes" id="UP001241377">
    <property type="component" value="Unassembled WGS sequence"/>
</dbReference>
<organism evidence="1 2">
    <name type="scientific">Naganishia cerealis</name>
    <dbReference type="NCBI Taxonomy" id="610337"/>
    <lineage>
        <taxon>Eukaryota</taxon>
        <taxon>Fungi</taxon>
        <taxon>Dikarya</taxon>
        <taxon>Basidiomycota</taxon>
        <taxon>Agaricomycotina</taxon>
        <taxon>Tremellomycetes</taxon>
        <taxon>Filobasidiales</taxon>
        <taxon>Filobasidiaceae</taxon>
        <taxon>Naganishia</taxon>
    </lineage>
</organism>